<name>A0A026X3U8_OOCBI</name>
<feature type="signal peptide" evidence="2">
    <location>
        <begin position="1"/>
        <end position="16"/>
    </location>
</feature>
<dbReference type="Proteomes" id="UP000053097">
    <property type="component" value="Unassembled WGS sequence"/>
</dbReference>
<evidence type="ECO:0000313" key="3">
    <source>
        <dbReference type="EMBL" id="EZA62763.1"/>
    </source>
</evidence>
<sequence length="175" mass="19911">MFFVSSWMLVPFKALGYFGVQKYVSVTCGTLRNDPAMASTRVDAVIRRDGRLRVSRERRCRRRRRRSFVRARSRAITADRRITASSTRRSGALARSGRGSSRRTRRGSALPTLTSILRPLSPWDKERAREGQERQEMLRLASTPRCEFVLVLVVLLAAAITARLTHISHSVLIAR</sequence>
<keyword evidence="4" id="KW-1185">Reference proteome</keyword>
<feature type="chain" id="PRO_5001541557" evidence="2">
    <location>
        <begin position="17"/>
        <end position="175"/>
    </location>
</feature>
<gene>
    <name evidence="3" type="ORF">X777_07579</name>
</gene>
<evidence type="ECO:0000256" key="2">
    <source>
        <dbReference type="SAM" id="SignalP"/>
    </source>
</evidence>
<proteinExistence type="predicted"/>
<protein>
    <submittedName>
        <fullName evidence="3">Uncharacterized protein</fullName>
    </submittedName>
</protein>
<dbReference type="AlphaFoldDB" id="A0A026X3U8"/>
<evidence type="ECO:0000313" key="4">
    <source>
        <dbReference type="Proteomes" id="UP000053097"/>
    </source>
</evidence>
<accession>A0A026X3U8</accession>
<evidence type="ECO:0000256" key="1">
    <source>
        <dbReference type="SAM" id="MobiDB-lite"/>
    </source>
</evidence>
<dbReference type="EMBL" id="KK107019">
    <property type="protein sequence ID" value="EZA62763.1"/>
    <property type="molecule type" value="Genomic_DNA"/>
</dbReference>
<reference evidence="3 4" key="1">
    <citation type="journal article" date="2014" name="Curr. Biol.">
        <title>The genome of the clonal raider ant Cerapachys biroi.</title>
        <authorList>
            <person name="Oxley P.R."/>
            <person name="Ji L."/>
            <person name="Fetter-Pruneda I."/>
            <person name="McKenzie S.K."/>
            <person name="Li C."/>
            <person name="Hu H."/>
            <person name="Zhang G."/>
            <person name="Kronauer D.J."/>
        </authorList>
    </citation>
    <scope>NUCLEOTIDE SEQUENCE [LARGE SCALE GENOMIC DNA]</scope>
</reference>
<feature type="region of interest" description="Disordered" evidence="1">
    <location>
        <begin position="84"/>
        <end position="108"/>
    </location>
</feature>
<feature type="compositionally biased region" description="Low complexity" evidence="1">
    <location>
        <begin position="84"/>
        <end position="99"/>
    </location>
</feature>
<organism evidence="3 4">
    <name type="scientific">Ooceraea biroi</name>
    <name type="common">Clonal raider ant</name>
    <name type="synonym">Cerapachys biroi</name>
    <dbReference type="NCBI Taxonomy" id="2015173"/>
    <lineage>
        <taxon>Eukaryota</taxon>
        <taxon>Metazoa</taxon>
        <taxon>Ecdysozoa</taxon>
        <taxon>Arthropoda</taxon>
        <taxon>Hexapoda</taxon>
        <taxon>Insecta</taxon>
        <taxon>Pterygota</taxon>
        <taxon>Neoptera</taxon>
        <taxon>Endopterygota</taxon>
        <taxon>Hymenoptera</taxon>
        <taxon>Apocrita</taxon>
        <taxon>Aculeata</taxon>
        <taxon>Formicoidea</taxon>
        <taxon>Formicidae</taxon>
        <taxon>Dorylinae</taxon>
        <taxon>Ooceraea</taxon>
    </lineage>
</organism>
<keyword evidence="2" id="KW-0732">Signal</keyword>